<keyword evidence="1 7" id="KW-1003">Cell membrane</keyword>
<accession>A0A1H3K450</accession>
<dbReference type="Gene3D" id="3.30.1490.480">
    <property type="entry name" value="Endolytic murein transglycosylase"/>
    <property type="match status" value="2"/>
</dbReference>
<proteinExistence type="inferred from homology"/>
<organism evidence="8 9">
    <name type="scientific">Proteiniborus ethanoligenes</name>
    <dbReference type="NCBI Taxonomy" id="415015"/>
    <lineage>
        <taxon>Bacteria</taxon>
        <taxon>Bacillati</taxon>
        <taxon>Bacillota</taxon>
        <taxon>Clostridia</taxon>
        <taxon>Eubacteriales</taxon>
        <taxon>Proteiniborus</taxon>
    </lineage>
</organism>
<dbReference type="Gene3D" id="3.30.160.60">
    <property type="entry name" value="Classic Zinc Finger"/>
    <property type="match status" value="1"/>
</dbReference>
<dbReference type="GO" id="GO:0005886">
    <property type="term" value="C:plasma membrane"/>
    <property type="evidence" value="ECO:0007669"/>
    <property type="project" value="UniProtKB-SubCell"/>
</dbReference>
<evidence type="ECO:0000313" key="9">
    <source>
        <dbReference type="Proteomes" id="UP000198625"/>
    </source>
</evidence>
<dbReference type="EMBL" id="FNQE01000001">
    <property type="protein sequence ID" value="SDY46629.1"/>
    <property type="molecule type" value="Genomic_DNA"/>
</dbReference>
<keyword evidence="3 7" id="KW-1133">Transmembrane helix</keyword>
<dbReference type="GO" id="GO:0009252">
    <property type="term" value="P:peptidoglycan biosynthetic process"/>
    <property type="evidence" value="ECO:0007669"/>
    <property type="project" value="UniProtKB-UniRule"/>
</dbReference>
<gene>
    <name evidence="7" type="primary">mltG</name>
    <name evidence="8" type="ORF">SAMN05660462_00118</name>
</gene>
<dbReference type="Pfam" id="PF02618">
    <property type="entry name" value="YceG"/>
    <property type="match status" value="1"/>
</dbReference>
<dbReference type="RefSeq" id="WP_091725773.1">
    <property type="nucleotide sequence ID" value="NZ_FNQE01000001.1"/>
</dbReference>
<dbReference type="HAMAP" id="MF_02065">
    <property type="entry name" value="MltG"/>
    <property type="match status" value="1"/>
</dbReference>
<keyword evidence="2 7" id="KW-0812">Transmembrane</keyword>
<feature type="site" description="Important for catalytic activity" evidence="7">
    <location>
        <position position="240"/>
    </location>
</feature>
<evidence type="ECO:0000256" key="4">
    <source>
        <dbReference type="ARBA" id="ARBA00023136"/>
    </source>
</evidence>
<sequence length="357" mass="40475">MTQAFEKNKKKRKKPVGLYVFIILLMIIAGASIGFKKYVDNQLTPIAIDNIEETQISIPKGTSTSNIAKILKDNNLIKNELVFRIFAKYEKMDGNFKAGNYLLNNGMTPEEIMRKLVAGGIGKESVTFTIPEGFELEQIAERLNEMKIVNKDIFLELTSKASNFEDEFEFLKDVPEGLSLEGYLYPDTYEVYTDASEKDVIRKMLSRFNNLYSDEIKSKAQELNLDLNQVVTLASIIEREGKADSEREIISGVFHNRLKSGMMLQSCATVQYILGERKPVLTNQDTSIDSPYNTYMNLGLPPGPIASPGIRSIEAAVNPAEVEYKYFVFNEDEAGTHTFSVTYEEHLRAINRIRKRN</sequence>
<protein>
    <recommendedName>
        <fullName evidence="7">Endolytic murein transglycosylase</fullName>
        <ecNumber evidence="7">4.2.2.29</ecNumber>
    </recommendedName>
    <alternativeName>
        <fullName evidence="7">Peptidoglycan lytic transglycosylase</fullName>
    </alternativeName>
    <alternativeName>
        <fullName evidence="7">Peptidoglycan polymerization terminase</fullName>
    </alternativeName>
</protein>
<dbReference type="EC" id="4.2.2.29" evidence="7"/>
<keyword evidence="5 7" id="KW-0456">Lyase</keyword>
<keyword evidence="6 7" id="KW-0961">Cell wall biogenesis/degradation</keyword>
<dbReference type="Proteomes" id="UP000198625">
    <property type="component" value="Unassembled WGS sequence"/>
</dbReference>
<comment type="function">
    <text evidence="7">Functions as a peptidoglycan terminase that cleaves nascent peptidoglycan strands endolytically to terminate their elongation.</text>
</comment>
<dbReference type="PANTHER" id="PTHR30518">
    <property type="entry name" value="ENDOLYTIC MUREIN TRANSGLYCOSYLASE"/>
    <property type="match status" value="1"/>
</dbReference>
<dbReference type="GO" id="GO:0008932">
    <property type="term" value="F:lytic endotransglycosylase activity"/>
    <property type="evidence" value="ECO:0007669"/>
    <property type="project" value="UniProtKB-UniRule"/>
</dbReference>
<dbReference type="GO" id="GO:0071555">
    <property type="term" value="P:cell wall organization"/>
    <property type="evidence" value="ECO:0007669"/>
    <property type="project" value="UniProtKB-KW"/>
</dbReference>
<evidence type="ECO:0000256" key="1">
    <source>
        <dbReference type="ARBA" id="ARBA00022475"/>
    </source>
</evidence>
<dbReference type="STRING" id="415015.SAMN05660462_00118"/>
<dbReference type="CDD" id="cd08010">
    <property type="entry name" value="MltG_like"/>
    <property type="match status" value="1"/>
</dbReference>
<name>A0A1H3K450_9FIRM</name>
<dbReference type="NCBIfam" id="TIGR00247">
    <property type="entry name" value="endolytic transglycosylase MltG"/>
    <property type="match status" value="1"/>
</dbReference>
<evidence type="ECO:0000256" key="2">
    <source>
        <dbReference type="ARBA" id="ARBA00022692"/>
    </source>
</evidence>
<comment type="similarity">
    <text evidence="7">Belongs to the transglycosylase MltG family.</text>
</comment>
<dbReference type="OrthoDB" id="9814591at2"/>
<evidence type="ECO:0000256" key="6">
    <source>
        <dbReference type="ARBA" id="ARBA00023316"/>
    </source>
</evidence>
<keyword evidence="4 7" id="KW-0472">Membrane</keyword>
<evidence type="ECO:0000256" key="7">
    <source>
        <dbReference type="HAMAP-Rule" id="MF_02065"/>
    </source>
</evidence>
<evidence type="ECO:0000256" key="3">
    <source>
        <dbReference type="ARBA" id="ARBA00022989"/>
    </source>
</evidence>
<keyword evidence="9" id="KW-1185">Reference proteome</keyword>
<dbReference type="AlphaFoldDB" id="A0A1H3K450"/>
<evidence type="ECO:0000256" key="5">
    <source>
        <dbReference type="ARBA" id="ARBA00023239"/>
    </source>
</evidence>
<dbReference type="PANTHER" id="PTHR30518:SF2">
    <property type="entry name" value="ENDOLYTIC MUREIN TRANSGLYCOSYLASE"/>
    <property type="match status" value="1"/>
</dbReference>
<comment type="catalytic activity">
    <reaction evidence="7">
        <text>a peptidoglycan chain = a peptidoglycan chain with N-acetyl-1,6-anhydromuramyl-[peptide] at the reducing end + a peptidoglycan chain with N-acetylglucosamine at the non-reducing end.</text>
        <dbReference type="EC" id="4.2.2.29"/>
    </reaction>
</comment>
<evidence type="ECO:0000313" key="8">
    <source>
        <dbReference type="EMBL" id="SDY46629.1"/>
    </source>
</evidence>
<comment type="subcellular location">
    <subcellularLocation>
        <location evidence="7">Cell membrane</location>
        <topology evidence="7">Single-pass membrane protein</topology>
    </subcellularLocation>
</comment>
<feature type="transmembrane region" description="Helical" evidence="7">
    <location>
        <begin position="16"/>
        <end position="35"/>
    </location>
</feature>
<reference evidence="8 9" key="1">
    <citation type="submission" date="2016-10" db="EMBL/GenBank/DDBJ databases">
        <authorList>
            <person name="de Groot N.N."/>
        </authorList>
    </citation>
    <scope>NUCLEOTIDE SEQUENCE [LARGE SCALE GENOMIC DNA]</scope>
    <source>
        <strain evidence="8 9">DSM 21650</strain>
    </source>
</reference>
<dbReference type="InterPro" id="IPR003770">
    <property type="entry name" value="MLTG-like"/>
</dbReference>